<evidence type="ECO:0000256" key="2">
    <source>
        <dbReference type="ARBA" id="ARBA00022448"/>
    </source>
</evidence>
<feature type="transmembrane region" description="Helical" evidence="7">
    <location>
        <begin position="389"/>
        <end position="410"/>
    </location>
</feature>
<evidence type="ECO:0000256" key="7">
    <source>
        <dbReference type="SAM" id="Phobius"/>
    </source>
</evidence>
<keyword evidence="5 7" id="KW-0472">Membrane</keyword>
<evidence type="ECO:0000256" key="5">
    <source>
        <dbReference type="ARBA" id="ARBA00023136"/>
    </source>
</evidence>
<feature type="region of interest" description="Disordered" evidence="6">
    <location>
        <begin position="521"/>
        <end position="540"/>
    </location>
</feature>
<feature type="transmembrane region" description="Helical" evidence="7">
    <location>
        <begin position="491"/>
        <end position="510"/>
    </location>
</feature>
<comment type="subcellular location">
    <subcellularLocation>
        <location evidence="1">Membrane</location>
        <topology evidence="1">Multi-pass membrane protein</topology>
    </subcellularLocation>
</comment>
<feature type="transmembrane region" description="Helical" evidence="7">
    <location>
        <begin position="205"/>
        <end position="223"/>
    </location>
</feature>
<feature type="transmembrane region" description="Helical" evidence="7">
    <location>
        <begin position="337"/>
        <end position="360"/>
    </location>
</feature>
<dbReference type="PIRSF" id="PIRSF006060">
    <property type="entry name" value="AA_transporter"/>
    <property type="match status" value="1"/>
</dbReference>
<feature type="transmembrane region" description="Helical" evidence="7">
    <location>
        <begin position="460"/>
        <end position="479"/>
    </location>
</feature>
<sequence>MRTFSPVISLRNVHTNASEVRFVDPQHNRGDVDLLHQIGYKQELRRHYSTIQVFGIAFSIMGLVPSIASVLTSGLNAGPAGLVWGWLIASSLIFCTGLSMSFMGSAIPTSGGLYYYANYYCPDSIRVGLSYLIGCSNSLGLTGAICSITYGFAVEVLSAVSLSKDNNFEQTNPKTYGVFAAAIILNVVIACLTTKHAAKFQTVSICVNVFLILLFIIAVPVGFSKHNTFNSRGFIFGKWENRRDWPMGWSALMSWNPALWTIGSFDSCIHCSEEALNAQRSIPVGILGSIAACGFLGWFIVIVCAACIKDGDTARVLASETGSPMAQIIYDALGKKWAVAFMSLICVGQYLMAISLMIALSRQIWSFARDDGLPVVYKWVKYVDPKIKVPIRATMFAGCCALVMGCLCIIPGSAGSGALFSLAIASNLLAWGTPVLLIVLPYGRKKFIPGPFYFGKTISTAINVITVSFIIFVITMSMFPESTHVDKDSMNYTCAINGGVWMLSVIYYYTWAWRSYTGPKSNLDGTESDEEEEEASVKNVDELLEEKKL</sequence>
<keyword evidence="2" id="KW-0813">Transport</keyword>
<dbReference type="EMBL" id="JABWAB010000001">
    <property type="protein sequence ID" value="KAF6059289.1"/>
    <property type="molecule type" value="Genomic_DNA"/>
</dbReference>
<feature type="transmembrane region" description="Helical" evidence="7">
    <location>
        <begin position="51"/>
        <end position="71"/>
    </location>
</feature>
<dbReference type="GO" id="GO:0016020">
    <property type="term" value="C:membrane"/>
    <property type="evidence" value="ECO:0007669"/>
    <property type="project" value="UniProtKB-SubCell"/>
</dbReference>
<evidence type="ECO:0000256" key="6">
    <source>
        <dbReference type="SAM" id="MobiDB-lite"/>
    </source>
</evidence>
<dbReference type="InterPro" id="IPR002293">
    <property type="entry name" value="AA/rel_permease1"/>
</dbReference>
<dbReference type="OrthoDB" id="4476201at2759"/>
<keyword evidence="4 7" id="KW-1133">Transmembrane helix</keyword>
<dbReference type="Gene3D" id="1.20.1740.10">
    <property type="entry name" value="Amino acid/polyamine transporter I"/>
    <property type="match status" value="1"/>
</dbReference>
<protein>
    <submittedName>
        <fullName evidence="8">Amino acid permease family protein</fullName>
    </submittedName>
</protein>
<evidence type="ECO:0000256" key="4">
    <source>
        <dbReference type="ARBA" id="ARBA00022989"/>
    </source>
</evidence>
<organism evidence="8 9">
    <name type="scientific">Candida parapsilosis</name>
    <name type="common">Yeast</name>
    <dbReference type="NCBI Taxonomy" id="5480"/>
    <lineage>
        <taxon>Eukaryota</taxon>
        <taxon>Fungi</taxon>
        <taxon>Dikarya</taxon>
        <taxon>Ascomycota</taxon>
        <taxon>Saccharomycotina</taxon>
        <taxon>Pichiomycetes</taxon>
        <taxon>Debaryomycetaceae</taxon>
        <taxon>Candida/Lodderomyces clade</taxon>
        <taxon>Candida</taxon>
    </lineage>
</organism>
<evidence type="ECO:0000256" key="3">
    <source>
        <dbReference type="ARBA" id="ARBA00022692"/>
    </source>
</evidence>
<feature type="transmembrane region" description="Helical" evidence="7">
    <location>
        <begin position="128"/>
        <end position="153"/>
    </location>
</feature>
<feature type="transmembrane region" description="Helical" evidence="7">
    <location>
        <begin position="173"/>
        <end position="193"/>
    </location>
</feature>
<dbReference type="Pfam" id="PF13520">
    <property type="entry name" value="AA_permease_2"/>
    <property type="match status" value="1"/>
</dbReference>
<accession>A0A8X7NTB0</accession>
<comment type="caution">
    <text evidence="8">The sequence shown here is derived from an EMBL/GenBank/DDBJ whole genome shotgun (WGS) entry which is preliminary data.</text>
</comment>
<evidence type="ECO:0000256" key="1">
    <source>
        <dbReference type="ARBA" id="ARBA00004141"/>
    </source>
</evidence>
<evidence type="ECO:0000313" key="8">
    <source>
        <dbReference type="EMBL" id="KAF6059289.1"/>
    </source>
</evidence>
<dbReference type="PANTHER" id="PTHR45649">
    <property type="entry name" value="AMINO-ACID PERMEASE BAT1"/>
    <property type="match status" value="1"/>
</dbReference>
<dbReference type="PANTHER" id="PTHR45649:SF6">
    <property type="entry name" value="GABA-SPECIFIC PERMEASE"/>
    <property type="match status" value="1"/>
</dbReference>
<dbReference type="GO" id="GO:0022857">
    <property type="term" value="F:transmembrane transporter activity"/>
    <property type="evidence" value="ECO:0007669"/>
    <property type="project" value="InterPro"/>
</dbReference>
<feature type="transmembrane region" description="Helical" evidence="7">
    <location>
        <begin position="83"/>
        <end position="116"/>
    </location>
</feature>
<dbReference type="Proteomes" id="UP000590412">
    <property type="component" value="Unassembled WGS sequence"/>
</dbReference>
<keyword evidence="3 7" id="KW-0812">Transmembrane</keyword>
<evidence type="ECO:0000313" key="9">
    <source>
        <dbReference type="Proteomes" id="UP000590412"/>
    </source>
</evidence>
<proteinExistence type="predicted"/>
<feature type="transmembrane region" description="Helical" evidence="7">
    <location>
        <begin position="286"/>
        <end position="308"/>
    </location>
</feature>
<feature type="transmembrane region" description="Helical" evidence="7">
    <location>
        <begin position="417"/>
        <end position="440"/>
    </location>
</feature>
<reference evidence="8" key="1">
    <citation type="submission" date="2020-03" db="EMBL/GenBank/DDBJ databases">
        <title>FDA dAtabase for Regulatory Grade micrObial Sequences (FDA-ARGOS): Supporting development and validation of Infectious Disease Dx tests.</title>
        <authorList>
            <person name="Campos J."/>
            <person name="Goldberg B."/>
            <person name="Tallon L."/>
            <person name="Sadzewicz L."/>
            <person name="Vavikolanu K."/>
            <person name="Mehta A."/>
            <person name="Aluvathingal J."/>
            <person name="Nadendla S."/>
            <person name="Nandy P."/>
            <person name="Geyer C."/>
            <person name="Yan Y."/>
            <person name="Sichtig H."/>
        </authorList>
    </citation>
    <scope>NUCLEOTIDE SEQUENCE [LARGE SCALE GENOMIC DNA]</scope>
    <source>
        <strain evidence="8">FDAARGOS_652</strain>
    </source>
</reference>
<name>A0A8X7NTB0_CANPA</name>
<dbReference type="AlphaFoldDB" id="A0A8X7NTB0"/>
<gene>
    <name evidence="8" type="ORF">FOB60_000871</name>
</gene>